<dbReference type="InterPro" id="IPR024412">
    <property type="entry name" value="Lsr2_dim_dom"/>
</dbReference>
<reference evidence="4 5" key="1">
    <citation type="submission" date="2017-08" db="EMBL/GenBank/DDBJ databases">
        <title>Phylogenetic analysis of Mycobacterium avium complex whole genomes.</title>
        <authorList>
            <person name="Caverly L.J."/>
            <person name="Spilker T."/>
            <person name="Lipuma J."/>
        </authorList>
    </citation>
    <scope>NUCLEOTIDE SEQUENCE [LARGE SCALE GENOMIC DNA]</scope>
    <source>
        <strain evidence="4 5">FLAC0165</strain>
    </source>
</reference>
<dbReference type="InterPro" id="IPR042261">
    <property type="entry name" value="Lsr2-like_dimerization"/>
</dbReference>
<comment type="caution">
    <text evidence="4">The sequence shown here is derived from an EMBL/GenBank/DDBJ whole genome shotgun (WGS) entry which is preliminary data.</text>
</comment>
<gene>
    <name evidence="4" type="ORF">CKJ66_26955</name>
</gene>
<dbReference type="Gene3D" id="4.10.320.10">
    <property type="entry name" value="E3-binding domain"/>
    <property type="match status" value="1"/>
</dbReference>
<evidence type="ECO:0000313" key="5">
    <source>
        <dbReference type="Proteomes" id="UP000217768"/>
    </source>
</evidence>
<dbReference type="AlphaFoldDB" id="A0A2A2ZB84"/>
<name>A0A2A2ZB84_MYCAV</name>
<organism evidence="4 5">
    <name type="scientific">Mycobacterium avium</name>
    <dbReference type="NCBI Taxonomy" id="1764"/>
    <lineage>
        <taxon>Bacteria</taxon>
        <taxon>Bacillati</taxon>
        <taxon>Actinomycetota</taxon>
        <taxon>Actinomycetes</taxon>
        <taxon>Mycobacteriales</taxon>
        <taxon>Mycobacteriaceae</taxon>
        <taxon>Mycobacterium</taxon>
        <taxon>Mycobacterium avium complex (MAC)</taxon>
    </lineage>
</organism>
<feature type="domain" description="Lsr2 DNA-binding" evidence="3">
    <location>
        <begin position="71"/>
        <end position="105"/>
    </location>
</feature>
<dbReference type="Gene3D" id="3.30.60.230">
    <property type="entry name" value="Lsr2, dimerization domain"/>
    <property type="match status" value="1"/>
</dbReference>
<dbReference type="Pfam" id="PF23359">
    <property type="entry name" value="Lsr2_DNA-bd"/>
    <property type="match status" value="1"/>
</dbReference>
<accession>A0A2A2ZB84</accession>
<dbReference type="Proteomes" id="UP000217768">
    <property type="component" value="Unassembled WGS sequence"/>
</dbReference>
<dbReference type="Pfam" id="PF11774">
    <property type="entry name" value="Lsr2"/>
    <property type="match status" value="1"/>
</dbReference>
<dbReference type="RefSeq" id="WP_033721493.1">
    <property type="nucleotide sequence ID" value="NZ_JAEKMM010000170.1"/>
</dbReference>
<dbReference type="GO" id="GO:0003677">
    <property type="term" value="F:DNA binding"/>
    <property type="evidence" value="ECO:0007669"/>
    <property type="project" value="UniProtKB-KW"/>
</dbReference>
<protein>
    <submittedName>
        <fullName evidence="4">Lsr2 family protein</fullName>
    </submittedName>
</protein>
<evidence type="ECO:0000313" key="4">
    <source>
        <dbReference type="EMBL" id="PBA23724.1"/>
    </source>
</evidence>
<dbReference type="EMBL" id="NSFD01000056">
    <property type="protein sequence ID" value="PBA23724.1"/>
    <property type="molecule type" value="Genomic_DNA"/>
</dbReference>
<feature type="domain" description="Lsr2 dimerization" evidence="2">
    <location>
        <begin position="1"/>
        <end position="55"/>
    </location>
</feature>
<proteinExistence type="predicted"/>
<dbReference type="InterPro" id="IPR055370">
    <property type="entry name" value="Lsr2_DNA-bd"/>
</dbReference>
<dbReference type="GO" id="GO:0016746">
    <property type="term" value="F:acyltransferase activity"/>
    <property type="evidence" value="ECO:0007669"/>
    <property type="project" value="InterPro"/>
</dbReference>
<evidence type="ECO:0000259" key="3">
    <source>
        <dbReference type="Pfam" id="PF23359"/>
    </source>
</evidence>
<keyword evidence="1" id="KW-0238">DNA-binding</keyword>
<evidence type="ECO:0000256" key="1">
    <source>
        <dbReference type="ARBA" id="ARBA00023125"/>
    </source>
</evidence>
<sequence length="109" mass="12134">MAKKITIELVDDISGESGATTTQFGLDGIEYEIDLVNDKALRDQFAPWIAKSRRVNGRGQNGSLPTNGRRRHDMHLIRVWAKENNITVPARGRMPAAIIEAYDKAQSAK</sequence>
<dbReference type="InterPro" id="IPR036625">
    <property type="entry name" value="E3-bd_dom_sf"/>
</dbReference>
<evidence type="ECO:0000259" key="2">
    <source>
        <dbReference type="Pfam" id="PF11774"/>
    </source>
</evidence>